<dbReference type="InterPro" id="IPR012334">
    <property type="entry name" value="Pectin_lyas_fold"/>
</dbReference>
<dbReference type="Pfam" id="PF01011">
    <property type="entry name" value="PQQ"/>
    <property type="match status" value="1"/>
</dbReference>
<dbReference type="Pfam" id="PF13360">
    <property type="entry name" value="PQQ_2"/>
    <property type="match status" value="1"/>
</dbReference>
<keyword evidence="8" id="KW-1185">Reference proteome</keyword>
<evidence type="ECO:0000256" key="5">
    <source>
        <dbReference type="SAM" id="SignalP"/>
    </source>
</evidence>
<keyword evidence="3" id="KW-0560">Oxidoreductase</keyword>
<dbReference type="RefSeq" id="WP_352145730.1">
    <property type="nucleotide sequence ID" value="NZ_JBEOZY010000002.1"/>
</dbReference>
<feature type="chain" id="PRO_5046435848" evidence="5">
    <location>
        <begin position="37"/>
        <end position="889"/>
    </location>
</feature>
<gene>
    <name evidence="7" type="ORF">ABT188_03095</name>
</gene>
<evidence type="ECO:0000256" key="1">
    <source>
        <dbReference type="ARBA" id="ARBA00001931"/>
    </source>
</evidence>
<dbReference type="Gene3D" id="2.140.10.10">
    <property type="entry name" value="Quinoprotein alcohol dehydrogenase-like superfamily"/>
    <property type="match status" value="1"/>
</dbReference>
<dbReference type="SUPFAM" id="SSF50998">
    <property type="entry name" value="Quinoprotein alcohol dehydrogenase-like"/>
    <property type="match status" value="1"/>
</dbReference>
<evidence type="ECO:0000256" key="4">
    <source>
        <dbReference type="SAM" id="MobiDB-lite"/>
    </source>
</evidence>
<dbReference type="SUPFAM" id="SSF51126">
    <property type="entry name" value="Pectin lyase-like"/>
    <property type="match status" value="1"/>
</dbReference>
<feature type="signal peptide" evidence="5">
    <location>
        <begin position="1"/>
        <end position="36"/>
    </location>
</feature>
<dbReference type="InterPro" id="IPR007742">
    <property type="entry name" value="NosD_dom"/>
</dbReference>
<dbReference type="Proteomes" id="UP001496720">
    <property type="component" value="Unassembled WGS sequence"/>
</dbReference>
<proteinExistence type="inferred from homology"/>
<organism evidence="7 8">
    <name type="scientific">Streptomyces violaceorubidus</name>
    <dbReference type="NCBI Taxonomy" id="284042"/>
    <lineage>
        <taxon>Bacteria</taxon>
        <taxon>Bacillati</taxon>
        <taxon>Actinomycetota</taxon>
        <taxon>Actinomycetes</taxon>
        <taxon>Kitasatosporales</taxon>
        <taxon>Streptomycetaceae</taxon>
        <taxon>Streptomyces</taxon>
    </lineage>
</organism>
<dbReference type="Gene3D" id="2.160.20.10">
    <property type="entry name" value="Single-stranded right-handed beta-helix, Pectin lyase-like"/>
    <property type="match status" value="2"/>
</dbReference>
<comment type="caution">
    <text evidence="7">The sequence shown here is derived from an EMBL/GenBank/DDBJ whole genome shotgun (WGS) entry which is preliminary data.</text>
</comment>
<accession>A0ABV1SPC0</accession>
<comment type="similarity">
    <text evidence="2">Belongs to the bacterial PQQ dehydrogenase family.</text>
</comment>
<dbReference type="InterPro" id="IPR018391">
    <property type="entry name" value="PQQ_b-propeller_rpt"/>
</dbReference>
<dbReference type="PANTHER" id="PTHR32303">
    <property type="entry name" value="QUINOPROTEIN ALCOHOL DEHYDROGENASE (CYTOCHROME C)"/>
    <property type="match status" value="1"/>
</dbReference>
<dbReference type="InterPro" id="IPR006633">
    <property type="entry name" value="Carb-bd_sugar_hydrolysis-dom"/>
</dbReference>
<dbReference type="InterPro" id="IPR002372">
    <property type="entry name" value="PQQ_rpt_dom"/>
</dbReference>
<feature type="domain" description="Carbohydrate-binding/sugar hydrolysis" evidence="6">
    <location>
        <begin position="574"/>
        <end position="728"/>
    </location>
</feature>
<dbReference type="InterPro" id="IPR022441">
    <property type="entry name" value="Para_beta_helix_rpt-2"/>
</dbReference>
<dbReference type="Pfam" id="PF05048">
    <property type="entry name" value="NosD"/>
    <property type="match status" value="1"/>
</dbReference>
<evidence type="ECO:0000256" key="2">
    <source>
        <dbReference type="ARBA" id="ARBA00008156"/>
    </source>
</evidence>
<keyword evidence="5" id="KW-0732">Signal</keyword>
<evidence type="ECO:0000256" key="3">
    <source>
        <dbReference type="ARBA" id="ARBA00023002"/>
    </source>
</evidence>
<reference evidence="7 8" key="1">
    <citation type="submission" date="2024-06" db="EMBL/GenBank/DDBJ databases">
        <title>The Natural Products Discovery Center: Release of the First 8490 Sequenced Strains for Exploring Actinobacteria Biosynthetic Diversity.</title>
        <authorList>
            <person name="Kalkreuter E."/>
            <person name="Kautsar S.A."/>
            <person name="Yang D."/>
            <person name="Bader C.D."/>
            <person name="Teijaro C.N."/>
            <person name="Fluegel L."/>
            <person name="Davis C.M."/>
            <person name="Simpson J.R."/>
            <person name="Lauterbach L."/>
            <person name="Steele A.D."/>
            <person name="Gui C."/>
            <person name="Meng S."/>
            <person name="Li G."/>
            <person name="Viehrig K."/>
            <person name="Ye F."/>
            <person name="Su P."/>
            <person name="Kiefer A.F."/>
            <person name="Nichols A."/>
            <person name="Cepeda A.J."/>
            <person name="Yan W."/>
            <person name="Fan B."/>
            <person name="Jiang Y."/>
            <person name="Adhikari A."/>
            <person name="Zheng C.-J."/>
            <person name="Schuster L."/>
            <person name="Cowan T.M."/>
            <person name="Smanski M.J."/>
            <person name="Chevrette M.G."/>
            <person name="De Carvalho L.P.S."/>
            <person name="Shen B."/>
        </authorList>
    </citation>
    <scope>NUCLEOTIDE SEQUENCE [LARGE SCALE GENOMIC DNA]</scope>
    <source>
        <strain evidence="7 8">NPDC001615</strain>
    </source>
</reference>
<dbReference type="NCBIfam" id="TIGR03804">
    <property type="entry name" value="para_beta_helix"/>
    <property type="match status" value="1"/>
</dbReference>
<evidence type="ECO:0000313" key="8">
    <source>
        <dbReference type="Proteomes" id="UP001496720"/>
    </source>
</evidence>
<feature type="compositionally biased region" description="Low complexity" evidence="4">
    <location>
        <begin position="33"/>
        <end position="42"/>
    </location>
</feature>
<evidence type="ECO:0000313" key="7">
    <source>
        <dbReference type="EMBL" id="MER6163573.1"/>
    </source>
</evidence>
<dbReference type="PANTHER" id="PTHR32303:SF10">
    <property type="entry name" value="OUTER MEMBRANE PROTEIN ASSEMBLY FACTOR BAMB"/>
    <property type="match status" value="1"/>
</dbReference>
<dbReference type="SMART" id="SM00564">
    <property type="entry name" value="PQQ"/>
    <property type="match status" value="6"/>
</dbReference>
<feature type="compositionally biased region" description="Polar residues" evidence="4">
    <location>
        <begin position="45"/>
        <end position="73"/>
    </location>
</feature>
<comment type="cofactor">
    <cofactor evidence="1">
        <name>pyrroloquinoline quinone</name>
        <dbReference type="ChEBI" id="CHEBI:58442"/>
    </cofactor>
</comment>
<evidence type="ECO:0000259" key="6">
    <source>
        <dbReference type="SMART" id="SM00722"/>
    </source>
</evidence>
<protein>
    <submittedName>
        <fullName evidence="7">NosD domain-containing protein</fullName>
    </submittedName>
</protein>
<dbReference type="InterPro" id="IPR006626">
    <property type="entry name" value="PbH1"/>
</dbReference>
<dbReference type="InterPro" id="IPR011047">
    <property type="entry name" value="Quinoprotein_ADH-like_sf"/>
</dbReference>
<dbReference type="InterPro" id="IPR011050">
    <property type="entry name" value="Pectin_lyase_fold/virulence"/>
</dbReference>
<sequence length="889" mass="89005">MRAVPRGPGRLRRVGALVAASVVASAVAALPATAEAAEPPVAQGATASDWTSAGANGHNTHSTGTETAISPSTVGKLTPRWTVTTGGDVSATPTVVGGYVYAPDWGGNLFKVRATTGEVVWKHKIGEYTGVPGDVSRTSPAYWKGVLVTGNGAIFAQNPADRGAYLAGLDSVTGKPLWHTLIDANPAALVTGSPVVVDGVAYVGISSKSEILGTKPTFRGSVVALDALTGELLWKSYTVPEGYTGGAVWGSNPAVDEKRGLVYVGTGNNYSVPDGVCKAPEETGCEPADPANHQDAVVAFDTATGDIRWATPTLSSDTWTHGEPFGPDLDFGSAPNLFTTTVNGTPTDLLGIGQKSGLFWALNRDTGEVRWTNQVGPGGEGGGIVWGTAFDGKRIYAAVSNADRVPTTITSATGETSVTDGGIWAAVDPATGKTLWQTAVPDKAFAHSFVSAANGVMYSGTLQGTGDNMYALDTTTGKVLWSYASGGAVVGGPAIVDGSVYWGSGYPTSVYGLPPGDNNKLYAFAPPAPAPGPATAYVSPAGRSGAANTGCSTAGYTSVGSAVRAVAEHGTVVVCQGTYKESVRIAKPLTLEARGNAVIDAAGRAQGVLVAADDVTVSGLGVSHAVGEGILVDGVDRATVSGNIVSANNTGVDGSDHYGQCTTTGDEPGDCGGGIHLLGSSHSTVQGNTVSDNAAGIVVSDENGPAAHNTITANQVLNNARSHGITLAGRNAAAAPGGAAAPADGGVFDNTVQSNIVTGNGLEAPGGGIALVSALSGGAVYDNDAEGNTLSGNGLAGLVVRAGATGQYLDGNTARGNQIATNNVKGDQGSPAVTATAGVVLRAAQPVSITVTGNTIANDHFGLWTAGPVTVSGATGNTFSAVDVHLSTN</sequence>
<dbReference type="SMART" id="SM00722">
    <property type="entry name" value="CASH"/>
    <property type="match status" value="1"/>
</dbReference>
<feature type="region of interest" description="Disordered" evidence="4">
    <location>
        <begin position="33"/>
        <end position="73"/>
    </location>
</feature>
<name>A0ABV1SPC0_9ACTN</name>
<dbReference type="EMBL" id="JBEOZY010000002">
    <property type="protein sequence ID" value="MER6163573.1"/>
    <property type="molecule type" value="Genomic_DNA"/>
</dbReference>
<dbReference type="SMART" id="SM00710">
    <property type="entry name" value="PbH1"/>
    <property type="match status" value="8"/>
</dbReference>